<evidence type="ECO:0000256" key="1">
    <source>
        <dbReference type="SAM" id="MobiDB-lite"/>
    </source>
</evidence>
<feature type="transmembrane region" description="Helical" evidence="2">
    <location>
        <begin position="147"/>
        <end position="165"/>
    </location>
</feature>
<keyword evidence="2" id="KW-0472">Membrane</keyword>
<keyword evidence="4" id="KW-1185">Reference proteome</keyword>
<sequence length="400" mass="45380">MKKSGLSRWFPHFNSWVSALTLSMLVTGLIVMIRRDSTLLGYLSKLSDNPELLAIVSILLLLLPIPAIALFHHFFLSRFISIIPGERQSNSDSLFPGLISWWQSLYGWMVFVLSTLIATLFCTPLLPLFKLNYKTIIDTYTLPHNDIQLIFALIWLVSAALLYQIEYLVKLRLVFGDFATDTQEGKNHTVSDANAKGSPDVADSTQTQTTDKPSSKKKLNIFDWVKQQKNLPKKAFTITLIPLVALWLYQFAKLPEVRQTMSTNVPVAVQKPSPLTFQSEVTQPKLPQVTPQPTIEVLPKQPDLPVQKDTFEQAVRKGKRAVKLTKTAQTQDDWKMVESKWKEAIELLESVPPSSPNYSLAQEKIVKYRIRLEFAKHNATRNAVHAESNIKEGNHSKQQN</sequence>
<keyword evidence="2" id="KW-0812">Transmembrane</keyword>
<protein>
    <submittedName>
        <fullName evidence="3">Uncharacterized protein</fullName>
    </submittedName>
</protein>
<proteinExistence type="predicted"/>
<feature type="region of interest" description="Disordered" evidence="1">
    <location>
        <begin position="185"/>
        <end position="214"/>
    </location>
</feature>
<evidence type="ECO:0000313" key="4">
    <source>
        <dbReference type="Proteomes" id="UP000667802"/>
    </source>
</evidence>
<feature type="transmembrane region" description="Helical" evidence="2">
    <location>
        <begin position="105"/>
        <end position="127"/>
    </location>
</feature>
<feature type="transmembrane region" description="Helical" evidence="2">
    <location>
        <begin position="12"/>
        <end position="33"/>
    </location>
</feature>
<name>A0AAP5IFT5_9CYAN</name>
<feature type="compositionally biased region" description="Polar residues" evidence="1">
    <location>
        <begin position="203"/>
        <end position="212"/>
    </location>
</feature>
<dbReference type="RefSeq" id="WP_208345684.1">
    <property type="nucleotide sequence ID" value="NZ_CAWQFN010000713.1"/>
</dbReference>
<dbReference type="AlphaFoldDB" id="A0AAP5IFT5"/>
<accession>A0AAP5IFT5</accession>
<feature type="transmembrane region" description="Helical" evidence="2">
    <location>
        <begin position="53"/>
        <end position="76"/>
    </location>
</feature>
<feature type="transmembrane region" description="Helical" evidence="2">
    <location>
        <begin position="235"/>
        <end position="252"/>
    </location>
</feature>
<organism evidence="3 4">
    <name type="scientific">Aetokthonos hydrillicola Thurmond2011</name>
    <dbReference type="NCBI Taxonomy" id="2712845"/>
    <lineage>
        <taxon>Bacteria</taxon>
        <taxon>Bacillati</taxon>
        <taxon>Cyanobacteriota</taxon>
        <taxon>Cyanophyceae</taxon>
        <taxon>Nostocales</taxon>
        <taxon>Hapalosiphonaceae</taxon>
        <taxon>Aetokthonos</taxon>
    </lineage>
</organism>
<keyword evidence="2" id="KW-1133">Transmembrane helix</keyword>
<evidence type="ECO:0000256" key="2">
    <source>
        <dbReference type="SAM" id="Phobius"/>
    </source>
</evidence>
<evidence type="ECO:0000313" key="3">
    <source>
        <dbReference type="EMBL" id="MDR9898873.1"/>
    </source>
</evidence>
<dbReference type="EMBL" id="JAALHA020000020">
    <property type="protein sequence ID" value="MDR9898873.1"/>
    <property type="molecule type" value="Genomic_DNA"/>
</dbReference>
<reference evidence="4" key="1">
    <citation type="journal article" date="2021" name="Science">
        <title>Hunting the eagle killer: A cyanobacterial neurotoxin causes vacuolar myelinopathy.</title>
        <authorList>
            <person name="Breinlinger S."/>
            <person name="Phillips T.J."/>
            <person name="Haram B.N."/>
            <person name="Mares J."/>
            <person name="Martinez Yerena J.A."/>
            <person name="Hrouzek P."/>
            <person name="Sobotka R."/>
            <person name="Henderson W.M."/>
            <person name="Schmieder P."/>
            <person name="Williams S.M."/>
            <person name="Lauderdale J.D."/>
            <person name="Wilde H.D."/>
            <person name="Gerrin W."/>
            <person name="Kust A."/>
            <person name="Washington J.W."/>
            <person name="Wagner C."/>
            <person name="Geier B."/>
            <person name="Liebeke M."/>
            <person name="Enke H."/>
            <person name="Niedermeyer T.H.J."/>
            <person name="Wilde S.B."/>
        </authorList>
    </citation>
    <scope>NUCLEOTIDE SEQUENCE [LARGE SCALE GENOMIC DNA]</scope>
    <source>
        <strain evidence="4">Thurmond2011</strain>
    </source>
</reference>
<gene>
    <name evidence="3" type="ORF">G7B40_030590</name>
</gene>
<comment type="caution">
    <text evidence="3">The sequence shown here is derived from an EMBL/GenBank/DDBJ whole genome shotgun (WGS) entry which is preliminary data.</text>
</comment>
<feature type="region of interest" description="Disordered" evidence="1">
    <location>
        <begin position="380"/>
        <end position="400"/>
    </location>
</feature>
<feature type="compositionally biased region" description="Basic and acidic residues" evidence="1">
    <location>
        <begin position="388"/>
        <end position="400"/>
    </location>
</feature>
<dbReference type="Proteomes" id="UP000667802">
    <property type="component" value="Unassembled WGS sequence"/>
</dbReference>